<gene>
    <name evidence="2" type="ORF">QBC38DRAFT_500792</name>
</gene>
<dbReference type="EMBL" id="MU865355">
    <property type="protein sequence ID" value="KAK4226056.1"/>
    <property type="molecule type" value="Genomic_DNA"/>
</dbReference>
<organism evidence="2 3">
    <name type="scientific">Podospora fimiseda</name>
    <dbReference type="NCBI Taxonomy" id="252190"/>
    <lineage>
        <taxon>Eukaryota</taxon>
        <taxon>Fungi</taxon>
        <taxon>Dikarya</taxon>
        <taxon>Ascomycota</taxon>
        <taxon>Pezizomycotina</taxon>
        <taxon>Sordariomycetes</taxon>
        <taxon>Sordariomycetidae</taxon>
        <taxon>Sordariales</taxon>
        <taxon>Podosporaceae</taxon>
        <taxon>Podospora</taxon>
    </lineage>
</organism>
<name>A0AAN7BM00_9PEZI</name>
<proteinExistence type="predicted"/>
<evidence type="ECO:0000256" key="1">
    <source>
        <dbReference type="SAM" id="Coils"/>
    </source>
</evidence>
<accession>A0AAN7BM00</accession>
<dbReference type="AlphaFoldDB" id="A0AAN7BM00"/>
<feature type="coiled-coil region" evidence="1">
    <location>
        <begin position="169"/>
        <end position="218"/>
    </location>
</feature>
<dbReference type="Proteomes" id="UP001301958">
    <property type="component" value="Unassembled WGS sequence"/>
</dbReference>
<sequence length="473" mass="53932">MAAQGGNEGDLMEVDPDYSTFFGLQELMNSRTAPGSRYWLGNKEIYTVDYLDQSKAGSPTLLEFHKSVILLVPLGTGIIDESEMNKKIKKALDDAFILAEGDGVTGPCVFINDDFIRREDLFCFRDIPGNNSGVKHIMLPNPVAFKGLEILHQTILKGKSSLAMQRLHAEQARTDRNQVQNLVNDLLAKQTEQENRQQEQQQQQQQKQQQQKQQQQQIKRIEAYDSGANKWVDLRLRALHYLAIRGNEYADTLVTPSQDLEVAAQQIINSPSNIAYARGGAARFNERFNIIGASIHGGDLKNDCRIIVRGDINRRHDAKREAYFRVAFRNIYGEINPAVARDILEALDDASLDDETKEWVDSHRRFIDKYVAVRDLAYLRISQMQTGVAYQNTLAGITIKKSNRPFMKYMDEFAKVCDAVNKGELKYEEKASLDKRRKKLYDQIDRGWQAIKMAPPNWGSHKPTVWQDCQIFG</sequence>
<comment type="caution">
    <text evidence="2">The sequence shown here is derived from an EMBL/GenBank/DDBJ whole genome shotgun (WGS) entry which is preliminary data.</text>
</comment>
<evidence type="ECO:0000313" key="2">
    <source>
        <dbReference type="EMBL" id="KAK4226056.1"/>
    </source>
</evidence>
<reference evidence="2" key="2">
    <citation type="submission" date="2023-05" db="EMBL/GenBank/DDBJ databases">
        <authorList>
            <consortium name="Lawrence Berkeley National Laboratory"/>
            <person name="Steindorff A."/>
            <person name="Hensen N."/>
            <person name="Bonometti L."/>
            <person name="Westerberg I."/>
            <person name="Brannstrom I.O."/>
            <person name="Guillou S."/>
            <person name="Cros-Aarteil S."/>
            <person name="Calhoun S."/>
            <person name="Haridas S."/>
            <person name="Kuo A."/>
            <person name="Mondo S."/>
            <person name="Pangilinan J."/>
            <person name="Riley R."/>
            <person name="Labutti K."/>
            <person name="Andreopoulos B."/>
            <person name="Lipzen A."/>
            <person name="Chen C."/>
            <person name="Yanf M."/>
            <person name="Daum C."/>
            <person name="Ng V."/>
            <person name="Clum A."/>
            <person name="Ohm R."/>
            <person name="Martin F."/>
            <person name="Silar P."/>
            <person name="Natvig D."/>
            <person name="Lalanne C."/>
            <person name="Gautier V."/>
            <person name="Ament-Velasquez S.L."/>
            <person name="Kruys A."/>
            <person name="Hutchinson M.I."/>
            <person name="Powell A.J."/>
            <person name="Barry K."/>
            <person name="Miller A.N."/>
            <person name="Grigoriev I.V."/>
            <person name="Debuchy R."/>
            <person name="Gladieux P."/>
            <person name="Thoren M.H."/>
            <person name="Johannesson H."/>
        </authorList>
    </citation>
    <scope>NUCLEOTIDE SEQUENCE</scope>
    <source>
        <strain evidence="2">CBS 990.96</strain>
    </source>
</reference>
<evidence type="ECO:0000313" key="3">
    <source>
        <dbReference type="Proteomes" id="UP001301958"/>
    </source>
</evidence>
<keyword evidence="1" id="KW-0175">Coiled coil</keyword>
<reference evidence="2" key="1">
    <citation type="journal article" date="2023" name="Mol. Phylogenet. Evol.">
        <title>Genome-scale phylogeny and comparative genomics of the fungal order Sordariales.</title>
        <authorList>
            <person name="Hensen N."/>
            <person name="Bonometti L."/>
            <person name="Westerberg I."/>
            <person name="Brannstrom I.O."/>
            <person name="Guillou S."/>
            <person name="Cros-Aarteil S."/>
            <person name="Calhoun S."/>
            <person name="Haridas S."/>
            <person name="Kuo A."/>
            <person name="Mondo S."/>
            <person name="Pangilinan J."/>
            <person name="Riley R."/>
            <person name="LaButti K."/>
            <person name="Andreopoulos B."/>
            <person name="Lipzen A."/>
            <person name="Chen C."/>
            <person name="Yan M."/>
            <person name="Daum C."/>
            <person name="Ng V."/>
            <person name="Clum A."/>
            <person name="Steindorff A."/>
            <person name="Ohm R.A."/>
            <person name="Martin F."/>
            <person name="Silar P."/>
            <person name="Natvig D.O."/>
            <person name="Lalanne C."/>
            <person name="Gautier V."/>
            <person name="Ament-Velasquez S.L."/>
            <person name="Kruys A."/>
            <person name="Hutchinson M.I."/>
            <person name="Powell A.J."/>
            <person name="Barry K."/>
            <person name="Miller A.N."/>
            <person name="Grigoriev I.V."/>
            <person name="Debuchy R."/>
            <person name="Gladieux P."/>
            <person name="Hiltunen Thoren M."/>
            <person name="Johannesson H."/>
        </authorList>
    </citation>
    <scope>NUCLEOTIDE SEQUENCE</scope>
    <source>
        <strain evidence="2">CBS 990.96</strain>
    </source>
</reference>
<keyword evidence="3" id="KW-1185">Reference proteome</keyword>
<protein>
    <submittedName>
        <fullName evidence="2">Uncharacterized protein</fullName>
    </submittedName>
</protein>